<dbReference type="InterPro" id="IPR050258">
    <property type="entry name" value="Leguminous_Lectin"/>
</dbReference>
<dbReference type="EMBL" id="OZ023709">
    <property type="protein sequence ID" value="CAK9880866.1"/>
    <property type="molecule type" value="Genomic_DNA"/>
</dbReference>
<reference evidence="6" key="1">
    <citation type="submission" date="2024-03" db="EMBL/GenBank/DDBJ databases">
        <authorList>
            <consortium name="ELIXIR-Norway"/>
            <consortium name="Elixir Norway"/>
        </authorList>
    </citation>
    <scope>NUCLEOTIDE SEQUENCE</scope>
</reference>
<dbReference type="SUPFAM" id="SSF49899">
    <property type="entry name" value="Concanavalin A-like lectins/glucanases"/>
    <property type="match status" value="1"/>
</dbReference>
<comment type="similarity">
    <text evidence="1">Belongs to the leguminous lectin family.</text>
</comment>
<dbReference type="InterPro" id="IPR001220">
    <property type="entry name" value="Legume_lectin_dom"/>
</dbReference>
<feature type="region of interest" description="Disordered" evidence="3">
    <location>
        <begin position="335"/>
        <end position="378"/>
    </location>
</feature>
<dbReference type="Pfam" id="PF00139">
    <property type="entry name" value="Lectin_legB"/>
    <property type="match status" value="1"/>
</dbReference>
<proteinExistence type="inferred from homology"/>
<keyword evidence="4" id="KW-0812">Transmembrane</keyword>
<protein>
    <recommendedName>
        <fullName evidence="5">Legume lectin domain-containing protein</fullName>
    </recommendedName>
</protein>
<feature type="compositionally biased region" description="Low complexity" evidence="3">
    <location>
        <begin position="337"/>
        <end position="370"/>
    </location>
</feature>
<evidence type="ECO:0000256" key="2">
    <source>
        <dbReference type="ARBA" id="ARBA00022734"/>
    </source>
</evidence>
<dbReference type="InterPro" id="IPR013320">
    <property type="entry name" value="ConA-like_dom_sf"/>
</dbReference>
<keyword evidence="4" id="KW-0472">Membrane</keyword>
<evidence type="ECO:0000256" key="3">
    <source>
        <dbReference type="SAM" id="MobiDB-lite"/>
    </source>
</evidence>
<evidence type="ECO:0000259" key="5">
    <source>
        <dbReference type="Pfam" id="PF00139"/>
    </source>
</evidence>
<evidence type="ECO:0000256" key="4">
    <source>
        <dbReference type="SAM" id="Phobius"/>
    </source>
</evidence>
<dbReference type="Gene3D" id="2.60.120.200">
    <property type="match status" value="1"/>
</dbReference>
<keyword evidence="2" id="KW-0430">Lectin</keyword>
<accession>A0ABP1BXI1</accession>
<dbReference type="CDD" id="cd06899">
    <property type="entry name" value="lectin_legume_LecRK_Arcelin_ConA"/>
    <property type="match status" value="1"/>
</dbReference>
<organism evidence="6 7">
    <name type="scientific">Sphagnum jensenii</name>
    <dbReference type="NCBI Taxonomy" id="128206"/>
    <lineage>
        <taxon>Eukaryota</taxon>
        <taxon>Viridiplantae</taxon>
        <taxon>Streptophyta</taxon>
        <taxon>Embryophyta</taxon>
        <taxon>Bryophyta</taxon>
        <taxon>Sphagnophytina</taxon>
        <taxon>Sphagnopsida</taxon>
        <taxon>Sphagnales</taxon>
        <taxon>Sphagnaceae</taxon>
        <taxon>Sphagnum</taxon>
    </lineage>
</organism>
<name>A0ABP1BXI1_9BRYO</name>
<evidence type="ECO:0000313" key="7">
    <source>
        <dbReference type="Proteomes" id="UP001497522"/>
    </source>
</evidence>
<dbReference type="Proteomes" id="UP001497522">
    <property type="component" value="Chromosome 8"/>
</dbReference>
<feature type="transmembrane region" description="Helical" evidence="4">
    <location>
        <begin position="297"/>
        <end position="320"/>
    </location>
</feature>
<evidence type="ECO:0000313" key="6">
    <source>
        <dbReference type="EMBL" id="CAK9880866.1"/>
    </source>
</evidence>
<dbReference type="PANTHER" id="PTHR32401">
    <property type="entry name" value="CONCANAVALIN A-LIKE LECTIN FAMILY PROTEIN"/>
    <property type="match status" value="1"/>
</dbReference>
<feature type="domain" description="Legume lectin" evidence="5">
    <location>
        <begin position="33"/>
        <end position="281"/>
    </location>
</feature>
<dbReference type="PANTHER" id="PTHR32401:SF48">
    <property type="entry name" value="LEGUME LECTIN DOMAIN-CONTAINING PROTEIN"/>
    <property type="match status" value="1"/>
</dbReference>
<keyword evidence="7" id="KW-1185">Reference proteome</keyword>
<sequence>MAAYCSWRVCNTKFILCLVIAIYCTSFVATQNVNFSYDSFENTDLILLDDAENILDYLELNVENVSFALGVGRILYPGKVQFQDVKSKTFASFSTFFTFSVNASSSTLTGDGLAFIIVANNTSPPHTFNGRGLGLLSEVTNGNASNHVFAVEIDTFQNLVYNDPSNSHVGVDINSLNSTATYNFCSSCCPSYFVNRGIFGVWIDYSAKTETLSVAVQPYTGNASTRPPSQIVVHNFTLLNVLEDDGQMYVGFSGATGELFEHHYIYSWRFSTSGLPNQISPSVSPSGLPNQKKKSPVIAIVLTCGIIFMGGAILGAFFFFKRKSRTGLHVLELGSEGNQDQAPQGNQDQAPQAPQGNQGQAPQGNQDQAPEGNQDQAP</sequence>
<evidence type="ECO:0000256" key="1">
    <source>
        <dbReference type="ARBA" id="ARBA00007606"/>
    </source>
</evidence>
<gene>
    <name evidence="6" type="ORF">CSSPJE1EN2_LOCUS22265</name>
</gene>
<keyword evidence="4" id="KW-1133">Transmembrane helix</keyword>